<evidence type="ECO:0000313" key="1">
    <source>
        <dbReference type="EMBL" id="MBN3106487.1"/>
    </source>
</evidence>
<dbReference type="Proteomes" id="UP000269351">
    <property type="component" value="Chromosome"/>
</dbReference>
<dbReference type="EMBL" id="CP065031">
    <property type="protein sequence ID" value="QPK23467.1"/>
    <property type="molecule type" value="Genomic_DNA"/>
</dbReference>
<dbReference type="Proteomes" id="UP000762586">
    <property type="component" value="Unassembled WGS sequence"/>
</dbReference>
<proteinExistence type="predicted"/>
<dbReference type="AlphaFoldDB" id="A0A3S1FNV4"/>
<dbReference type="RefSeq" id="WP_119870630.1">
    <property type="nucleotide sequence ID" value="NZ_CP059955.1"/>
</dbReference>
<evidence type="ECO:0000313" key="4">
    <source>
        <dbReference type="Proteomes" id="UP000762586"/>
    </source>
</evidence>
<name>A0A3S1FNV4_9GAMM</name>
<organism evidence="2 3">
    <name type="scientific">Pectobacterium brasiliense</name>
    <dbReference type="NCBI Taxonomy" id="180957"/>
    <lineage>
        <taxon>Bacteria</taxon>
        <taxon>Pseudomonadati</taxon>
        <taxon>Pseudomonadota</taxon>
        <taxon>Gammaproteobacteria</taxon>
        <taxon>Enterobacterales</taxon>
        <taxon>Pectobacteriaceae</taxon>
        <taxon>Pectobacterium</taxon>
    </lineage>
</organism>
<sequence length="92" mass="10103">MKVIEMKLEAINKTVALFNCASSVAGVIHIENHETTVIIGGDYVLGKFHCPACAIDRITDLAINIVESNKVFGMDYQQYKKSISASLFSVTH</sequence>
<evidence type="ECO:0000313" key="3">
    <source>
        <dbReference type="Proteomes" id="UP000269351"/>
    </source>
</evidence>
<gene>
    <name evidence="2" type="ORF">F126LOC_017795</name>
    <name evidence="1" type="ORF">H4F48_10440</name>
</gene>
<dbReference type="EMBL" id="JACGET010000011">
    <property type="protein sequence ID" value="MBN3106487.1"/>
    <property type="molecule type" value="Genomic_DNA"/>
</dbReference>
<reference evidence="2 3" key="2">
    <citation type="submission" date="2020-11" db="EMBL/GenBank/DDBJ databases">
        <title>Complete genome sequence of Pectobacterium brasiliense strain F126.</title>
        <authorList>
            <person name="Miroshnikov K."/>
            <person name="Vo T.N.H."/>
            <person name="Khodykina M.V."/>
            <person name="Kabanova A.P."/>
            <person name="Shneider M."/>
            <person name="Korzhenkov A."/>
            <person name="Toschakov S.V."/>
            <person name="Miroshnikov K.A."/>
            <person name="Ignatov A.N."/>
            <person name="Mikhailova Y.V."/>
            <person name="Shelenkov A."/>
            <person name="Yanushevich Y.G."/>
            <person name="Evseev P.V."/>
        </authorList>
    </citation>
    <scope>NUCLEOTIDE SEQUENCE [LARGE SCALE GENOMIC DNA]</scope>
    <source>
        <strain evidence="2 3">F126</strain>
    </source>
</reference>
<evidence type="ECO:0000313" key="2">
    <source>
        <dbReference type="EMBL" id="QPK23467.1"/>
    </source>
</evidence>
<accession>A0A3S1FNV4</accession>
<reference evidence="1 4" key="1">
    <citation type="submission" date="2020-07" db="EMBL/GenBank/DDBJ databases">
        <title>A pangenomic view of the genus Pectobacterium provides insights into genome organization, phylogeny, and virulence.</title>
        <authorList>
            <person name="Jonkheer E."/>
            <person name="Brankovics B."/>
            <person name="Houwers I."/>
            <person name="Van Der Wolf J."/>
            <person name="Bonants P."/>
            <person name="Vreeburg R."/>
            <person name="Bollema R."/>
            <person name="De Haan J."/>
            <person name="Berke L."/>
            <person name="De Ridder D."/>
            <person name="Smit S."/>
            <person name="Van Der Lee T.A.J."/>
        </authorList>
    </citation>
    <scope>NUCLEOTIDE SEQUENCE [LARGE SCALE GENOMIC DNA]</scope>
    <source>
        <strain evidence="1 4">NAK:384</strain>
    </source>
</reference>
<protein>
    <submittedName>
        <fullName evidence="2">DNA breaking-rejoining protein</fullName>
    </submittedName>
</protein>
<keyword evidence="4" id="KW-1185">Reference proteome</keyword>